<sequence length="362" mass="37777">MNPCIVVGGGLAGGAAATLLARQGRPVVLLERESGPHDKVCGEFLSVEACRDLECLGLDLDRLGAVAMDRIRLASGHRLIEAPLPFAARGLSRRVLDEALLELAARAGAQVRRGQRVSGIAAGHVRVGDAALPASAILLASGKHDVRGVARGAPATRGGYVGFKMHWRAPPALAGKVGSAIELVVFDGGYAGLQRVAPGVLNLCLILRSAALADLGGGWDGVLARILREPWLERRLAEAEPLFARPLTIANLPYGYLCDADATGDHAYRLGDQAAMTASLTGDGMAAALRGAFVAAESLAAGLPPAAYHRRIVRILSPQVRRAMLLQRATERRATLACGLALLGLWPGLLGILARATRLPGA</sequence>
<proteinExistence type="predicted"/>
<organism evidence="2 3">
    <name type="scientific">Novosphingobium album</name>
    <name type="common">ex Liu et al. 2023</name>
    <dbReference type="NCBI Taxonomy" id="3031130"/>
    <lineage>
        <taxon>Bacteria</taxon>
        <taxon>Pseudomonadati</taxon>
        <taxon>Pseudomonadota</taxon>
        <taxon>Alphaproteobacteria</taxon>
        <taxon>Sphingomonadales</taxon>
        <taxon>Sphingomonadaceae</taxon>
        <taxon>Novosphingobium</taxon>
    </lineage>
</organism>
<feature type="domain" description="FAD-binding" evidence="1">
    <location>
        <begin position="4"/>
        <end position="121"/>
    </location>
</feature>
<keyword evidence="3" id="KW-1185">Reference proteome</keyword>
<evidence type="ECO:0000313" key="2">
    <source>
        <dbReference type="EMBL" id="MDE8654412.1"/>
    </source>
</evidence>
<dbReference type="PANTHER" id="PTHR42685:SF22">
    <property type="entry name" value="CONDITIONED MEDIUM FACTOR RECEPTOR 1"/>
    <property type="match status" value="1"/>
</dbReference>
<dbReference type="Gene3D" id="3.50.50.60">
    <property type="entry name" value="FAD/NAD(P)-binding domain"/>
    <property type="match status" value="1"/>
</dbReference>
<accession>A0ABT5WX23</accession>
<name>A0ABT5WX23_9SPHN</name>
<dbReference type="InterPro" id="IPR036188">
    <property type="entry name" value="FAD/NAD-bd_sf"/>
</dbReference>
<dbReference type="EMBL" id="JARESE010000082">
    <property type="protein sequence ID" value="MDE8654412.1"/>
    <property type="molecule type" value="Genomic_DNA"/>
</dbReference>
<comment type="caution">
    <text evidence="2">The sequence shown here is derived from an EMBL/GenBank/DDBJ whole genome shotgun (WGS) entry which is preliminary data.</text>
</comment>
<reference evidence="2 3" key="1">
    <citation type="submission" date="2023-03" db="EMBL/GenBank/DDBJ databases">
        <title>NovoSphingobium album sp. nov. isolated from polycyclic aromatic hydrocarbons- and heavy-metal polluted soil.</title>
        <authorList>
            <person name="Liu Z."/>
            <person name="Wang K."/>
        </authorList>
    </citation>
    <scope>NUCLEOTIDE SEQUENCE [LARGE SCALE GENOMIC DNA]</scope>
    <source>
        <strain evidence="2 3">H3SJ31-1</strain>
    </source>
</reference>
<dbReference type="Proteomes" id="UP001216253">
    <property type="component" value="Unassembled WGS sequence"/>
</dbReference>
<dbReference type="Pfam" id="PF01494">
    <property type="entry name" value="FAD_binding_3"/>
    <property type="match status" value="1"/>
</dbReference>
<evidence type="ECO:0000313" key="3">
    <source>
        <dbReference type="Proteomes" id="UP001216253"/>
    </source>
</evidence>
<evidence type="ECO:0000259" key="1">
    <source>
        <dbReference type="Pfam" id="PF01494"/>
    </source>
</evidence>
<dbReference type="InterPro" id="IPR002938">
    <property type="entry name" value="FAD-bd"/>
</dbReference>
<gene>
    <name evidence="2" type="ORF">PYV00_22200</name>
</gene>
<dbReference type="SUPFAM" id="SSF51905">
    <property type="entry name" value="FAD/NAD(P)-binding domain"/>
    <property type="match status" value="1"/>
</dbReference>
<dbReference type="InterPro" id="IPR050407">
    <property type="entry name" value="Geranylgeranyl_reductase"/>
</dbReference>
<dbReference type="PANTHER" id="PTHR42685">
    <property type="entry name" value="GERANYLGERANYL DIPHOSPHATE REDUCTASE"/>
    <property type="match status" value="1"/>
</dbReference>
<protein>
    <submittedName>
        <fullName evidence="2">NAD(P)-binding protein</fullName>
    </submittedName>
</protein>